<dbReference type="InterPro" id="IPR032710">
    <property type="entry name" value="NTF2-like_dom_sf"/>
</dbReference>
<evidence type="ECO:0000313" key="8">
    <source>
        <dbReference type="EMBL" id="MBU3845190.1"/>
    </source>
</evidence>
<reference evidence="8" key="2">
    <citation type="submission" date="2021-04" db="EMBL/GenBank/DDBJ databases">
        <authorList>
            <person name="Gilroy R."/>
        </authorList>
    </citation>
    <scope>NUCLEOTIDE SEQUENCE</scope>
    <source>
        <strain evidence="8">378</strain>
    </source>
</reference>
<organism evidence="8 9">
    <name type="scientific">Candidatus Anaerobiospirillum pullicola</name>
    <dbReference type="NCBI Taxonomy" id="2838451"/>
    <lineage>
        <taxon>Bacteria</taxon>
        <taxon>Pseudomonadati</taxon>
        <taxon>Pseudomonadota</taxon>
        <taxon>Gammaproteobacteria</taxon>
        <taxon>Aeromonadales</taxon>
        <taxon>Succinivibrionaceae</taxon>
        <taxon>Anaerobiospirillum</taxon>
    </lineage>
</organism>
<name>A0A948THM4_9GAMM</name>
<feature type="compositionally biased region" description="Polar residues" evidence="5">
    <location>
        <begin position="1"/>
        <end position="10"/>
    </location>
</feature>
<dbReference type="Gene3D" id="3.10.450.230">
    <property type="entry name" value="VirB8 protein"/>
    <property type="match status" value="1"/>
</dbReference>
<evidence type="ECO:0000256" key="5">
    <source>
        <dbReference type="SAM" id="MobiDB-lite"/>
    </source>
</evidence>
<feature type="compositionally biased region" description="Low complexity" evidence="5">
    <location>
        <begin position="42"/>
        <end position="64"/>
    </location>
</feature>
<keyword evidence="4 6" id="KW-0472">Membrane</keyword>
<gene>
    <name evidence="8" type="ORF">H9847_10090</name>
</gene>
<dbReference type="CDD" id="cd16425">
    <property type="entry name" value="TrbF"/>
    <property type="match status" value="1"/>
</dbReference>
<proteinExistence type="predicted"/>
<sequence>MSTSQVSHSHTWPKDTWPQDTQPAAPAGSDSLTTSESDDQTTDGTTTHNTASSATATTTATTSEANTATNAAGNAEQSKAPAKAAKATKAAAETAPVPAAAVLAPRQATLLKRLTSRYHAPQKQEQVRQKQQCDVCRDKVKRSPLFGEKRLNVLLQDLKHRLSYMVLGMGSMALSFLLLAAFIATSLRSAYIPYVVTVDTHGLVLNNGPLQPSTNDNIPPTVLLSQLCEFVRHVRMVSTDPLIQQQAVLQAYAFVQPDSEVARDLTSFYQENNPFKAAKNHTVEVEIANALSIGTNTLQVDWVEHITTEDTLRKREHVAKKMRAIITYEQLPYGANDDTSRLLNPLNLYVQTFIVSEVIA</sequence>
<evidence type="ECO:0000256" key="1">
    <source>
        <dbReference type="ARBA" id="ARBA00004167"/>
    </source>
</evidence>
<reference evidence="8" key="1">
    <citation type="journal article" date="2021" name="PeerJ">
        <title>Extensive microbial diversity within the chicken gut microbiome revealed by metagenomics and culture.</title>
        <authorList>
            <person name="Gilroy R."/>
            <person name="Ravi A."/>
            <person name="Getino M."/>
            <person name="Pursley I."/>
            <person name="Horton D.L."/>
            <person name="Alikhan N.F."/>
            <person name="Baker D."/>
            <person name="Gharbi K."/>
            <person name="Hall N."/>
            <person name="Watson M."/>
            <person name="Adriaenssens E.M."/>
            <person name="Foster-Nyarko E."/>
            <person name="Jarju S."/>
            <person name="Secka A."/>
            <person name="Antonio M."/>
            <person name="Oren A."/>
            <person name="Chaudhuri R.R."/>
            <person name="La Ragione R."/>
            <person name="Hildebrand F."/>
            <person name="Pallen M.J."/>
        </authorList>
    </citation>
    <scope>NUCLEOTIDE SEQUENCE</scope>
    <source>
        <strain evidence="8">378</strain>
    </source>
</reference>
<dbReference type="AlphaFoldDB" id="A0A948THM4"/>
<dbReference type="GO" id="GO:0016020">
    <property type="term" value="C:membrane"/>
    <property type="evidence" value="ECO:0007669"/>
    <property type="project" value="UniProtKB-SubCell"/>
</dbReference>
<keyword evidence="2 6" id="KW-0812">Transmembrane</keyword>
<accession>A0A948THM4</accession>
<evidence type="ECO:0000256" key="3">
    <source>
        <dbReference type="ARBA" id="ARBA00022989"/>
    </source>
</evidence>
<feature type="transmembrane region" description="Helical" evidence="6">
    <location>
        <begin position="164"/>
        <end position="184"/>
    </location>
</feature>
<comment type="subcellular location">
    <subcellularLocation>
        <location evidence="1">Membrane</location>
        <topology evidence="1">Single-pass membrane protein</topology>
    </subcellularLocation>
</comment>
<keyword evidence="3 6" id="KW-1133">Transmembrane helix</keyword>
<evidence type="ECO:0000259" key="7">
    <source>
        <dbReference type="Pfam" id="PF04335"/>
    </source>
</evidence>
<dbReference type="EMBL" id="JAHLFE010000208">
    <property type="protein sequence ID" value="MBU3845190.1"/>
    <property type="molecule type" value="Genomic_DNA"/>
</dbReference>
<evidence type="ECO:0000256" key="6">
    <source>
        <dbReference type="SAM" id="Phobius"/>
    </source>
</evidence>
<feature type="domain" description="Bacterial virulence protein VirB8" evidence="7">
    <location>
        <begin position="166"/>
        <end position="357"/>
    </location>
</feature>
<dbReference type="SUPFAM" id="SSF54427">
    <property type="entry name" value="NTF2-like"/>
    <property type="match status" value="1"/>
</dbReference>
<dbReference type="InterPro" id="IPR007430">
    <property type="entry name" value="VirB8"/>
</dbReference>
<evidence type="ECO:0000256" key="2">
    <source>
        <dbReference type="ARBA" id="ARBA00022692"/>
    </source>
</evidence>
<dbReference type="InterPro" id="IPR035658">
    <property type="entry name" value="TrbF"/>
</dbReference>
<dbReference type="Pfam" id="PF04335">
    <property type="entry name" value="VirB8"/>
    <property type="match status" value="1"/>
</dbReference>
<evidence type="ECO:0000256" key="4">
    <source>
        <dbReference type="ARBA" id="ARBA00023136"/>
    </source>
</evidence>
<comment type="caution">
    <text evidence="8">The sequence shown here is derived from an EMBL/GenBank/DDBJ whole genome shotgun (WGS) entry which is preliminary data.</text>
</comment>
<protein>
    <submittedName>
        <fullName evidence="8">Type IV secretion system protein</fullName>
    </submittedName>
</protein>
<evidence type="ECO:0000313" key="9">
    <source>
        <dbReference type="Proteomes" id="UP000733611"/>
    </source>
</evidence>
<dbReference type="Proteomes" id="UP000733611">
    <property type="component" value="Unassembled WGS sequence"/>
</dbReference>
<feature type="region of interest" description="Disordered" evidence="5">
    <location>
        <begin position="1"/>
        <end position="64"/>
    </location>
</feature>